<dbReference type="EnsemblPlants" id="LPERR03G05130.1">
    <property type="protein sequence ID" value="LPERR03G05130.1"/>
    <property type="gene ID" value="LPERR03G05130"/>
</dbReference>
<dbReference type="Proteomes" id="UP000032180">
    <property type="component" value="Chromosome 3"/>
</dbReference>
<dbReference type="GO" id="GO:0004535">
    <property type="term" value="F:poly(A)-specific ribonuclease activity"/>
    <property type="evidence" value="ECO:0007669"/>
    <property type="project" value="InterPro"/>
</dbReference>
<feature type="transmembrane region" description="Helical" evidence="1">
    <location>
        <begin position="13"/>
        <end position="35"/>
    </location>
</feature>
<organism evidence="2 3">
    <name type="scientific">Leersia perrieri</name>
    <dbReference type="NCBI Taxonomy" id="77586"/>
    <lineage>
        <taxon>Eukaryota</taxon>
        <taxon>Viridiplantae</taxon>
        <taxon>Streptophyta</taxon>
        <taxon>Embryophyta</taxon>
        <taxon>Tracheophyta</taxon>
        <taxon>Spermatophyta</taxon>
        <taxon>Magnoliopsida</taxon>
        <taxon>Liliopsida</taxon>
        <taxon>Poales</taxon>
        <taxon>Poaceae</taxon>
        <taxon>BOP clade</taxon>
        <taxon>Oryzoideae</taxon>
        <taxon>Oryzeae</taxon>
        <taxon>Oryzinae</taxon>
        <taxon>Leersia</taxon>
    </lineage>
</organism>
<dbReference type="STRING" id="77586.A0A0D9VQ82"/>
<evidence type="ECO:0000313" key="2">
    <source>
        <dbReference type="EnsemblPlants" id="LPERR03G05130.1"/>
    </source>
</evidence>
<dbReference type="SUPFAM" id="SSF53098">
    <property type="entry name" value="Ribonuclease H-like"/>
    <property type="match status" value="1"/>
</dbReference>
<evidence type="ECO:0000313" key="3">
    <source>
        <dbReference type="Proteomes" id="UP000032180"/>
    </source>
</evidence>
<dbReference type="InterPro" id="IPR036397">
    <property type="entry name" value="RNaseH_sf"/>
</dbReference>
<name>A0A0D9VQ82_9ORYZ</name>
<proteinExistence type="predicted"/>
<evidence type="ECO:0000256" key="1">
    <source>
        <dbReference type="SAM" id="Phobius"/>
    </source>
</evidence>
<dbReference type="AlphaFoldDB" id="A0A0D9VQ82"/>
<sequence length="168" mass="18464">MRSVPLAVHLWELIGIGVGAVFVLLLILLSLLCLLTSHRRRRGVPVATSVLHLTTTADEGGDPILFAELLMSSGVVLNADWITFHGGYDFRDLLRLLTGRNLPDTMPAFFDLIRIYFPALYDIKHLMKFCSNLHGGLSKLGELLGVKRVGISHQAGSLGGWGEQTIIF</sequence>
<dbReference type="Gramene" id="LPERR03G05130.1">
    <property type="protein sequence ID" value="LPERR03G05130.1"/>
    <property type="gene ID" value="LPERR03G05130"/>
</dbReference>
<dbReference type="InterPro" id="IPR039637">
    <property type="entry name" value="CNOT7/CNOT8/Pop2"/>
</dbReference>
<dbReference type="PANTHER" id="PTHR10797">
    <property type="entry name" value="CCR4-NOT TRANSCRIPTION COMPLEX SUBUNIT"/>
    <property type="match status" value="1"/>
</dbReference>
<reference evidence="3" key="2">
    <citation type="submission" date="2013-12" db="EMBL/GenBank/DDBJ databases">
        <authorList>
            <person name="Yu Y."/>
            <person name="Lee S."/>
            <person name="de Baynast K."/>
            <person name="Wissotski M."/>
            <person name="Liu L."/>
            <person name="Talag J."/>
            <person name="Goicoechea J."/>
            <person name="Angelova A."/>
            <person name="Jetty R."/>
            <person name="Kudrna D."/>
            <person name="Golser W."/>
            <person name="Rivera L."/>
            <person name="Zhang J."/>
            <person name="Wing R."/>
        </authorList>
    </citation>
    <scope>NUCLEOTIDE SEQUENCE</scope>
</reference>
<keyword evidence="1" id="KW-0812">Transmembrane</keyword>
<keyword evidence="3" id="KW-1185">Reference proteome</keyword>
<dbReference type="eggNOG" id="KOG0304">
    <property type="taxonomic scope" value="Eukaryota"/>
</dbReference>
<keyword evidence="1" id="KW-1133">Transmembrane helix</keyword>
<keyword evidence="1" id="KW-0472">Membrane</keyword>
<reference evidence="2" key="3">
    <citation type="submission" date="2015-04" db="UniProtKB">
        <authorList>
            <consortium name="EnsemblPlants"/>
        </authorList>
    </citation>
    <scope>IDENTIFICATION</scope>
</reference>
<dbReference type="HOGENOM" id="CLU_1588832_0_0_1"/>
<protein>
    <submittedName>
        <fullName evidence="2">Uncharacterized protein</fullName>
    </submittedName>
</protein>
<reference evidence="2 3" key="1">
    <citation type="submission" date="2012-08" db="EMBL/GenBank/DDBJ databases">
        <title>Oryza genome evolution.</title>
        <authorList>
            <person name="Wing R.A."/>
        </authorList>
    </citation>
    <scope>NUCLEOTIDE SEQUENCE</scope>
</reference>
<dbReference type="Gene3D" id="3.30.420.10">
    <property type="entry name" value="Ribonuclease H-like superfamily/Ribonuclease H"/>
    <property type="match status" value="1"/>
</dbReference>
<dbReference type="InterPro" id="IPR012337">
    <property type="entry name" value="RNaseH-like_sf"/>
</dbReference>
<accession>A0A0D9VQ82</accession>
<dbReference type="GO" id="GO:0030014">
    <property type="term" value="C:CCR4-NOT complex"/>
    <property type="evidence" value="ECO:0007669"/>
    <property type="project" value="InterPro"/>
</dbReference>
<dbReference type="GO" id="GO:0003676">
    <property type="term" value="F:nucleic acid binding"/>
    <property type="evidence" value="ECO:0007669"/>
    <property type="project" value="InterPro"/>
</dbReference>